<protein>
    <recommendedName>
        <fullName evidence="4">C1q domain-containing protein</fullName>
    </recommendedName>
</protein>
<evidence type="ECO:0008006" key="4">
    <source>
        <dbReference type="Google" id="ProtNLM"/>
    </source>
</evidence>
<feature type="signal peptide" evidence="1">
    <location>
        <begin position="1"/>
        <end position="18"/>
    </location>
</feature>
<reference evidence="2 3" key="1">
    <citation type="submission" date="2018-04" db="EMBL/GenBank/DDBJ databases">
        <title>Chryseobacterium oncorhynchi 701B-08T from rainbow trout, and Chryseobacterium viscerum 687B-08T from diseased fish.</title>
        <authorList>
            <person name="Jeong J.-J."/>
            <person name="Lee Y.J."/>
            <person name="Pathiraja D."/>
            <person name="Park B."/>
            <person name="Choi I.-G."/>
            <person name="Kim K.D."/>
        </authorList>
    </citation>
    <scope>NUCLEOTIDE SEQUENCE [LARGE SCALE GENOMIC DNA]</scope>
    <source>
        <strain evidence="2 3">687B-08</strain>
    </source>
</reference>
<comment type="caution">
    <text evidence="2">The sequence shown here is derived from an EMBL/GenBank/DDBJ whole genome shotgun (WGS) entry which is preliminary data.</text>
</comment>
<evidence type="ECO:0000313" key="3">
    <source>
        <dbReference type="Proteomes" id="UP000236413"/>
    </source>
</evidence>
<accession>A0A316WAQ9</accession>
<dbReference type="Proteomes" id="UP000236413">
    <property type="component" value="Unassembled WGS sequence"/>
</dbReference>
<sequence>MKKYIIALSALSTSLVFSQVGINTENPHATLDVSSSASDPTKTDGIIAPKLSGNELKAKDLLYTSQQRGAIVYATSAANPTTTKTVNVTQEGYYYFDGSIWVRFSTALPGGNGNDINIYKDNGSLTGNRDANLNGFNLAFTGEGNFGIGTTADPVEKLEVVGDSRIKGKVVIGSSSVNNKNAALAVRNIDATEPIVRFTNVDGFRQFSVTDAGSVGIGLGTIEPTETLDASGNVRFRKVPLETTLDATDRIMVLKGDGTGKKVSSSTLKSEIDTNTNIYTDNGTLSGDRTVALGGNNLNFAGNGSVGIGVAAPAEKLDVAGTARLRNVPNGNIDDSRMLVIDNDGTVKKSSLPPASSFVLYDTNNNIVTRNADDVVRPLAFEGAPERIYADYIDKVNNTTYRVKKTGVYTAEVVVQYSNIPFSTEGSRVGCRAVLSMGSKTLTRIGDRFTTSAGVTSISRSVILNAGAEISVTTGCGRPGNETYKTNSGSTLFITYMPL</sequence>
<name>A0A316WAQ9_9FLAO</name>
<dbReference type="RefSeq" id="WP_103233667.1">
    <property type="nucleotide sequence ID" value="NZ_PPEG02000011.1"/>
</dbReference>
<organism evidence="2 3">
    <name type="scientific">Chryseobacterium viscerum</name>
    <dbReference type="NCBI Taxonomy" id="1037377"/>
    <lineage>
        <taxon>Bacteria</taxon>
        <taxon>Pseudomonadati</taxon>
        <taxon>Bacteroidota</taxon>
        <taxon>Flavobacteriia</taxon>
        <taxon>Flavobacteriales</taxon>
        <taxon>Weeksellaceae</taxon>
        <taxon>Chryseobacterium group</taxon>
        <taxon>Chryseobacterium</taxon>
    </lineage>
</organism>
<gene>
    <name evidence="2" type="ORF">C1634_022830</name>
</gene>
<evidence type="ECO:0000256" key="1">
    <source>
        <dbReference type="SAM" id="SignalP"/>
    </source>
</evidence>
<proteinExistence type="predicted"/>
<dbReference type="EMBL" id="PPEG02000011">
    <property type="protein sequence ID" value="PWN58391.1"/>
    <property type="molecule type" value="Genomic_DNA"/>
</dbReference>
<dbReference type="AlphaFoldDB" id="A0A316WAQ9"/>
<evidence type="ECO:0000313" key="2">
    <source>
        <dbReference type="EMBL" id="PWN58391.1"/>
    </source>
</evidence>
<keyword evidence="1" id="KW-0732">Signal</keyword>
<feature type="chain" id="PRO_5016358857" description="C1q domain-containing protein" evidence="1">
    <location>
        <begin position="19"/>
        <end position="499"/>
    </location>
</feature>